<dbReference type="PROSITE" id="PS51409">
    <property type="entry name" value="ARGINASE_2"/>
    <property type="match status" value="1"/>
</dbReference>
<dbReference type="GO" id="GO:0005737">
    <property type="term" value="C:cytoplasm"/>
    <property type="evidence" value="ECO:0007669"/>
    <property type="project" value="TreeGrafter"/>
</dbReference>
<dbReference type="InterPro" id="IPR023696">
    <property type="entry name" value="Ureohydrolase_dom_sf"/>
</dbReference>
<dbReference type="SUPFAM" id="SSF52768">
    <property type="entry name" value="Arginase/deacetylase"/>
    <property type="match status" value="1"/>
</dbReference>
<dbReference type="InterPro" id="IPR020855">
    <property type="entry name" value="Ureohydrolase_Mn_BS"/>
</dbReference>
<dbReference type="EMBL" id="RKRK01000002">
    <property type="protein sequence ID" value="RPF57393.1"/>
    <property type="molecule type" value="Genomic_DNA"/>
</dbReference>
<dbReference type="PANTHER" id="PTHR43782:SF3">
    <property type="entry name" value="ARGINASE"/>
    <property type="match status" value="1"/>
</dbReference>
<feature type="binding site" evidence="10">
    <location>
        <position position="229"/>
    </location>
    <ligand>
        <name>Mn(2+)</name>
        <dbReference type="ChEBI" id="CHEBI:29035"/>
        <label>1</label>
    </ligand>
</feature>
<comment type="similarity">
    <text evidence="11 12">Belongs to the arginase family.</text>
</comment>
<keyword evidence="7 10" id="KW-0464">Manganese</keyword>
<dbReference type="GO" id="GO:0006525">
    <property type="term" value="P:arginine metabolic process"/>
    <property type="evidence" value="ECO:0007669"/>
    <property type="project" value="UniProtKB-KW"/>
</dbReference>
<feature type="binding site" evidence="10">
    <location>
        <position position="231"/>
    </location>
    <ligand>
        <name>Mn(2+)</name>
        <dbReference type="ChEBI" id="CHEBI:29035"/>
        <label>1</label>
    </ligand>
</feature>
<dbReference type="Gene3D" id="3.40.800.10">
    <property type="entry name" value="Ureohydrolase domain"/>
    <property type="match status" value="1"/>
</dbReference>
<dbReference type="GO" id="GO:0000050">
    <property type="term" value="P:urea cycle"/>
    <property type="evidence" value="ECO:0007669"/>
    <property type="project" value="UniProtKB-UniPathway"/>
</dbReference>
<dbReference type="UniPathway" id="UPA00158">
    <property type="reaction ID" value="UER00270"/>
</dbReference>
<evidence type="ECO:0000256" key="11">
    <source>
        <dbReference type="PROSITE-ProRule" id="PRU00742"/>
    </source>
</evidence>
<dbReference type="PIRSF" id="PIRSF036979">
    <property type="entry name" value="Arginase"/>
    <property type="match status" value="1"/>
</dbReference>
<dbReference type="NCBIfam" id="TIGR01229">
    <property type="entry name" value="rocF_arginase"/>
    <property type="match status" value="1"/>
</dbReference>
<keyword evidence="4 13" id="KW-0056">Arginine metabolism</keyword>
<evidence type="ECO:0000256" key="1">
    <source>
        <dbReference type="ARBA" id="ARBA00005098"/>
    </source>
</evidence>
<keyword evidence="5 10" id="KW-0479">Metal-binding</keyword>
<gene>
    <name evidence="14" type="ORF">EDD62_0010</name>
</gene>
<proteinExistence type="inferred from homology"/>
<evidence type="ECO:0000256" key="3">
    <source>
        <dbReference type="ARBA" id="ARBA00018123"/>
    </source>
</evidence>
<dbReference type="InterPro" id="IPR014033">
    <property type="entry name" value="Arginase"/>
</dbReference>
<dbReference type="GO" id="GO:0004053">
    <property type="term" value="F:arginase activity"/>
    <property type="evidence" value="ECO:0007669"/>
    <property type="project" value="UniProtKB-UniRule"/>
</dbReference>
<dbReference type="GO" id="GO:0030145">
    <property type="term" value="F:manganese ion binding"/>
    <property type="evidence" value="ECO:0007669"/>
    <property type="project" value="TreeGrafter"/>
</dbReference>
<dbReference type="PANTHER" id="PTHR43782">
    <property type="entry name" value="ARGINASE"/>
    <property type="match status" value="1"/>
</dbReference>
<evidence type="ECO:0000256" key="2">
    <source>
        <dbReference type="ARBA" id="ARBA00012168"/>
    </source>
</evidence>
<dbReference type="AlphaFoldDB" id="A0A3N5BIH8"/>
<dbReference type="CDD" id="cd09989">
    <property type="entry name" value="Arginase"/>
    <property type="match status" value="1"/>
</dbReference>
<protein>
    <recommendedName>
        <fullName evidence="3 9">Arginase</fullName>
        <ecNumber evidence="2 9">3.5.3.1</ecNumber>
    </recommendedName>
</protein>
<feature type="binding site" evidence="10">
    <location>
        <position position="125"/>
    </location>
    <ligand>
        <name>Mn(2+)</name>
        <dbReference type="ChEBI" id="CHEBI:29035"/>
        <label>1</label>
    </ligand>
</feature>
<evidence type="ECO:0000256" key="6">
    <source>
        <dbReference type="ARBA" id="ARBA00022801"/>
    </source>
</evidence>
<dbReference type="RefSeq" id="WP_123807053.1">
    <property type="nucleotide sequence ID" value="NZ_RKRK01000002.1"/>
</dbReference>
<evidence type="ECO:0000256" key="13">
    <source>
        <dbReference type="RuleBase" id="RU361159"/>
    </source>
</evidence>
<feature type="binding site" evidence="10">
    <location>
        <position position="129"/>
    </location>
    <ligand>
        <name>Mn(2+)</name>
        <dbReference type="ChEBI" id="CHEBI:29035"/>
        <label>1</label>
    </ligand>
</feature>
<keyword evidence="15" id="KW-1185">Reference proteome</keyword>
<dbReference type="PROSITE" id="PS01053">
    <property type="entry name" value="ARGINASE_1"/>
    <property type="match status" value="1"/>
</dbReference>
<evidence type="ECO:0000256" key="9">
    <source>
        <dbReference type="NCBIfam" id="TIGR01229"/>
    </source>
</evidence>
<dbReference type="Pfam" id="PF00491">
    <property type="entry name" value="Arginase"/>
    <property type="match status" value="1"/>
</dbReference>
<name>A0A3N5BIH8_9BACL</name>
<dbReference type="PRINTS" id="PR00116">
    <property type="entry name" value="ARGINASE"/>
</dbReference>
<evidence type="ECO:0000256" key="4">
    <source>
        <dbReference type="ARBA" id="ARBA00022503"/>
    </source>
</evidence>
<accession>A0A3N5BIH8</accession>
<evidence type="ECO:0000256" key="10">
    <source>
        <dbReference type="PIRSR" id="PIRSR036979-1"/>
    </source>
</evidence>
<evidence type="ECO:0000313" key="14">
    <source>
        <dbReference type="EMBL" id="RPF57393.1"/>
    </source>
</evidence>
<dbReference type="OrthoDB" id="9789727at2"/>
<reference evidence="14 15" key="1">
    <citation type="submission" date="2018-11" db="EMBL/GenBank/DDBJ databases">
        <title>Genomic Encyclopedia of Type Strains, Phase IV (KMG-IV): sequencing the most valuable type-strain genomes for metagenomic binning, comparative biology and taxonomic classification.</title>
        <authorList>
            <person name="Goeker M."/>
        </authorList>
    </citation>
    <scope>NUCLEOTIDE SEQUENCE [LARGE SCALE GENOMIC DNA]</scope>
    <source>
        <strain evidence="14 15">DSM 29158</strain>
    </source>
</reference>
<dbReference type="InterPro" id="IPR006035">
    <property type="entry name" value="Ureohydrolase"/>
</dbReference>
<comment type="catalytic activity">
    <reaction evidence="8 13">
        <text>L-arginine + H2O = urea + L-ornithine</text>
        <dbReference type="Rhea" id="RHEA:20569"/>
        <dbReference type="ChEBI" id="CHEBI:15377"/>
        <dbReference type="ChEBI" id="CHEBI:16199"/>
        <dbReference type="ChEBI" id="CHEBI:32682"/>
        <dbReference type="ChEBI" id="CHEBI:46911"/>
        <dbReference type="EC" id="3.5.3.1"/>
    </reaction>
</comment>
<dbReference type="FunFam" id="3.40.800.10:FF:000005">
    <property type="entry name" value="Arginase"/>
    <property type="match status" value="1"/>
</dbReference>
<keyword evidence="6 12" id="KW-0378">Hydrolase</keyword>
<comment type="caution">
    <text evidence="14">The sequence shown here is derived from an EMBL/GenBank/DDBJ whole genome shotgun (WGS) entry which is preliminary data.</text>
</comment>
<comment type="pathway">
    <text evidence="1">Nitrogen metabolism; urea cycle; L-ornithine and urea from L-arginine: step 1/1.</text>
</comment>
<organism evidence="14 15">
    <name type="scientific">Abyssicoccus albus</name>
    <dbReference type="NCBI Taxonomy" id="1817405"/>
    <lineage>
        <taxon>Bacteria</taxon>
        <taxon>Bacillati</taxon>
        <taxon>Bacillota</taxon>
        <taxon>Bacilli</taxon>
        <taxon>Bacillales</taxon>
        <taxon>Abyssicoccaceae</taxon>
    </lineage>
</organism>
<comment type="cofactor">
    <cofactor evidence="10 13">
        <name>Mn(2+)</name>
        <dbReference type="ChEBI" id="CHEBI:29035"/>
    </cofactor>
    <text evidence="10 13">Binds 2 manganese ions per subunit.</text>
</comment>
<evidence type="ECO:0000256" key="7">
    <source>
        <dbReference type="ARBA" id="ARBA00023211"/>
    </source>
</evidence>
<feature type="binding site" evidence="10">
    <location>
        <position position="102"/>
    </location>
    <ligand>
        <name>Mn(2+)</name>
        <dbReference type="ChEBI" id="CHEBI:29035"/>
        <label>1</label>
    </ligand>
</feature>
<evidence type="ECO:0000256" key="8">
    <source>
        <dbReference type="ARBA" id="ARBA00047391"/>
    </source>
</evidence>
<dbReference type="Proteomes" id="UP000277108">
    <property type="component" value="Unassembled WGS sequence"/>
</dbReference>
<evidence type="ECO:0000313" key="15">
    <source>
        <dbReference type="Proteomes" id="UP000277108"/>
    </source>
</evidence>
<dbReference type="EC" id="3.5.3.1" evidence="2 9"/>
<sequence length="302" mass="33344">MDKKVKLIGAPSCFGQPRLGVDLGPDAIRYTNLVGRIKSLNVDIKDLGNIEAEKINVEIHSKEKNDNLRNLEEVIKFNEKLAKQVDEVVENGDFPFIIGGDHSIALGTLSGLSKHYENLGVIWYDAHGDLNDSKTSPSGNIHGMPLAQALGIGHEKLVNLYEDGVKIKPENVVLIGVRDLDEGEIEYIKENNILCFTMDDVARLGIGRVMEETVSYLKDKTDGIHLSLDVDGLDPQFTPGTGTPVVNGITLRETNQALTYLHDQDVISSFEIVEVNPLLDEKNKTAEVATYIAEVFFGKKYL</sequence>
<evidence type="ECO:0000256" key="12">
    <source>
        <dbReference type="RuleBase" id="RU003684"/>
    </source>
</evidence>
<evidence type="ECO:0000256" key="5">
    <source>
        <dbReference type="ARBA" id="ARBA00022723"/>
    </source>
</evidence>
<feature type="binding site" evidence="10">
    <location>
        <position position="127"/>
    </location>
    <ligand>
        <name>Mn(2+)</name>
        <dbReference type="ChEBI" id="CHEBI:29035"/>
        <label>1</label>
    </ligand>
</feature>